<accession>A0A072Q7E5</accession>
<dbReference type="AlphaFoldDB" id="A0A072Q7E5"/>
<dbReference type="EMBL" id="AMGV01000001">
    <property type="protein sequence ID" value="KEF63830.1"/>
    <property type="molecule type" value="Genomic_DNA"/>
</dbReference>
<dbReference type="VEuPathDB" id="FungiDB:A1O9_01808"/>
<evidence type="ECO:0000256" key="1">
    <source>
        <dbReference type="SAM" id="MobiDB-lite"/>
    </source>
</evidence>
<feature type="compositionally biased region" description="Basic and acidic residues" evidence="1">
    <location>
        <begin position="317"/>
        <end position="331"/>
    </location>
</feature>
<evidence type="ECO:0000313" key="3">
    <source>
        <dbReference type="Proteomes" id="UP000027920"/>
    </source>
</evidence>
<protein>
    <submittedName>
        <fullName evidence="2">Uncharacterized protein</fullName>
    </submittedName>
</protein>
<dbReference type="HOGENOM" id="CLU_026024_0_0_1"/>
<organism evidence="2 3">
    <name type="scientific">Exophiala aquamarina CBS 119918</name>
    <dbReference type="NCBI Taxonomy" id="1182545"/>
    <lineage>
        <taxon>Eukaryota</taxon>
        <taxon>Fungi</taxon>
        <taxon>Dikarya</taxon>
        <taxon>Ascomycota</taxon>
        <taxon>Pezizomycotina</taxon>
        <taxon>Eurotiomycetes</taxon>
        <taxon>Chaetothyriomycetidae</taxon>
        <taxon>Chaetothyriales</taxon>
        <taxon>Herpotrichiellaceae</taxon>
        <taxon>Exophiala</taxon>
    </lineage>
</organism>
<dbReference type="GeneID" id="25276754"/>
<proteinExistence type="predicted"/>
<evidence type="ECO:0000313" key="2">
    <source>
        <dbReference type="EMBL" id="KEF63830.1"/>
    </source>
</evidence>
<comment type="caution">
    <text evidence="2">The sequence shown here is derived from an EMBL/GenBank/DDBJ whole genome shotgun (WGS) entry which is preliminary data.</text>
</comment>
<feature type="region of interest" description="Disordered" evidence="1">
    <location>
        <begin position="311"/>
        <end position="331"/>
    </location>
</feature>
<sequence>MLDLTLLPILILAAPSVIPPFYLHAALSGRPSYSDIFLLCLGMQTPLSPTALNEGEYPAVAAMTTGYVFRVENQAMVMFLQRVGRTGHLVTLEVVSDPAGESGRRLTRPRFHMSFWISALLLACGLRSVRADWFLVSSVSLLLLSRLLSIISLRAKTAPSWHGASEPGTEGDLLILLSQDRWVRMRGLVDDLKAVTSGSWLHEADNPVVMQAFEWTARVLVYLAVVILANATRENKMILLADLFISHGVLVFSNAQTKGLRLNSRKINISSNEGSIKSYNRRLDLAQDLVKEIGRSDWAIRLGIINPEEVDPASRGTESKYQDPEHEIVAM</sequence>
<reference evidence="2 3" key="1">
    <citation type="submission" date="2013-03" db="EMBL/GenBank/DDBJ databases">
        <title>The Genome Sequence of Exophiala aquamarina CBS 119918.</title>
        <authorList>
            <consortium name="The Broad Institute Genomics Platform"/>
            <person name="Cuomo C."/>
            <person name="de Hoog S."/>
            <person name="Gorbushina A."/>
            <person name="Walker B."/>
            <person name="Young S.K."/>
            <person name="Zeng Q."/>
            <person name="Gargeya S."/>
            <person name="Fitzgerald M."/>
            <person name="Haas B."/>
            <person name="Abouelleil A."/>
            <person name="Allen A.W."/>
            <person name="Alvarado L."/>
            <person name="Arachchi H.M."/>
            <person name="Berlin A.M."/>
            <person name="Chapman S.B."/>
            <person name="Gainer-Dewar J."/>
            <person name="Goldberg J."/>
            <person name="Griggs A."/>
            <person name="Gujja S."/>
            <person name="Hansen M."/>
            <person name="Howarth C."/>
            <person name="Imamovic A."/>
            <person name="Ireland A."/>
            <person name="Larimer J."/>
            <person name="McCowan C."/>
            <person name="Murphy C."/>
            <person name="Pearson M."/>
            <person name="Poon T.W."/>
            <person name="Priest M."/>
            <person name="Roberts A."/>
            <person name="Saif S."/>
            <person name="Shea T."/>
            <person name="Sisk P."/>
            <person name="Sykes S."/>
            <person name="Wortman J."/>
            <person name="Nusbaum C."/>
            <person name="Birren B."/>
        </authorList>
    </citation>
    <scope>NUCLEOTIDE SEQUENCE [LARGE SCALE GENOMIC DNA]</scope>
    <source>
        <strain evidence="2 3">CBS 119918</strain>
    </source>
</reference>
<name>A0A072Q7E5_9EURO</name>
<dbReference type="STRING" id="1182545.A0A072Q7E5"/>
<dbReference type="Proteomes" id="UP000027920">
    <property type="component" value="Unassembled WGS sequence"/>
</dbReference>
<keyword evidence="3" id="KW-1185">Reference proteome</keyword>
<dbReference type="OrthoDB" id="2956246at2759"/>
<gene>
    <name evidence="2" type="ORF">A1O9_01808</name>
</gene>
<dbReference type="RefSeq" id="XP_013266420.1">
    <property type="nucleotide sequence ID" value="XM_013410966.1"/>
</dbReference>